<sequence>MTENAPDTTLTLSAVAKLLAIEEIKGVFAERLRCMDAKE</sequence>
<protein>
    <submittedName>
        <fullName evidence="1">Uncharacterized protein</fullName>
    </submittedName>
</protein>
<name>A0A1H6DUD6_9ACTN</name>
<dbReference type="Proteomes" id="UP000236723">
    <property type="component" value="Unassembled WGS sequence"/>
</dbReference>
<organism evidence="1 2">
    <name type="scientific">Thermomonospora echinospora</name>
    <dbReference type="NCBI Taxonomy" id="1992"/>
    <lineage>
        <taxon>Bacteria</taxon>
        <taxon>Bacillati</taxon>
        <taxon>Actinomycetota</taxon>
        <taxon>Actinomycetes</taxon>
        <taxon>Streptosporangiales</taxon>
        <taxon>Thermomonosporaceae</taxon>
        <taxon>Thermomonospora</taxon>
    </lineage>
</organism>
<evidence type="ECO:0000313" key="2">
    <source>
        <dbReference type="Proteomes" id="UP000236723"/>
    </source>
</evidence>
<reference evidence="2" key="1">
    <citation type="submission" date="2016-10" db="EMBL/GenBank/DDBJ databases">
        <authorList>
            <person name="Varghese N."/>
            <person name="Submissions S."/>
        </authorList>
    </citation>
    <scope>NUCLEOTIDE SEQUENCE [LARGE SCALE GENOMIC DNA]</scope>
    <source>
        <strain evidence="2">DSM 43163</strain>
    </source>
</reference>
<dbReference type="EMBL" id="FNVO01000022">
    <property type="protein sequence ID" value="SEG88901.1"/>
    <property type="molecule type" value="Genomic_DNA"/>
</dbReference>
<evidence type="ECO:0000313" key="1">
    <source>
        <dbReference type="EMBL" id="SEG88901.1"/>
    </source>
</evidence>
<keyword evidence="2" id="KW-1185">Reference proteome</keyword>
<accession>A0A1H6DUD6</accession>
<proteinExistence type="predicted"/>
<dbReference type="AlphaFoldDB" id="A0A1H6DUD6"/>
<gene>
    <name evidence="1" type="ORF">SAMN04489712_122103</name>
</gene>